<dbReference type="GO" id="GO:0005886">
    <property type="term" value="C:plasma membrane"/>
    <property type="evidence" value="ECO:0007669"/>
    <property type="project" value="UniProtKB-SubCell"/>
</dbReference>
<evidence type="ECO:0000313" key="9">
    <source>
        <dbReference type="EMBL" id="CAD9875526.1"/>
    </source>
</evidence>
<protein>
    <recommendedName>
        <fullName evidence="8">VTT domain-containing protein</fullName>
    </recommendedName>
</protein>
<accession>A0A7S2Y1P9</accession>
<feature type="transmembrane region" description="Helical" evidence="7">
    <location>
        <begin position="27"/>
        <end position="50"/>
    </location>
</feature>
<name>A0A7S2Y1P9_9STRA</name>
<sequence length="312" mass="33362">MATDKMPSGVLPDTGASKGKKEKIRKLCLGLVLVGLIIYVIVDYSVPSLGNVNIVLSDFLAWVEDNPIEGVFAFACVYMFCTVAFIPGSLLTLGAGLVFGRALGIGRGVALGSFAVILGASIGAIIAFILGRYVLQDTAQVLFNKFKIMRAVDKAIESQGLKLCLLLRLSPVVPFNAFNYIMGLTAISLKDYTIGCLGIIPGTVAYVFIGSSASGIGDMKGNDEEQNDNTKDADGEESSSDNDTVFLIVIIVGAIATVIAVFLISWYAKKALNRILNEVELEENQDGKDLENCEGKLDEKKSNKDNVEPSKS</sequence>
<feature type="compositionally biased region" description="Basic and acidic residues" evidence="6">
    <location>
        <begin position="220"/>
        <end position="233"/>
    </location>
</feature>
<keyword evidence="5 7" id="KW-0472">Membrane</keyword>
<feature type="region of interest" description="Disordered" evidence="6">
    <location>
        <begin position="285"/>
        <end position="312"/>
    </location>
</feature>
<dbReference type="InterPro" id="IPR032816">
    <property type="entry name" value="VTT_dom"/>
</dbReference>
<keyword evidence="2" id="KW-1003">Cell membrane</keyword>
<feature type="transmembrane region" description="Helical" evidence="7">
    <location>
        <begin position="111"/>
        <end position="135"/>
    </location>
</feature>
<gene>
    <name evidence="9" type="ORF">FJAP1339_LOCUS12394</name>
</gene>
<evidence type="ECO:0000256" key="7">
    <source>
        <dbReference type="SAM" id="Phobius"/>
    </source>
</evidence>
<feature type="transmembrane region" description="Helical" evidence="7">
    <location>
        <begin position="245"/>
        <end position="268"/>
    </location>
</feature>
<feature type="transmembrane region" description="Helical" evidence="7">
    <location>
        <begin position="70"/>
        <end position="99"/>
    </location>
</feature>
<dbReference type="InterPro" id="IPR015414">
    <property type="entry name" value="TMEM64"/>
</dbReference>
<feature type="domain" description="VTT" evidence="8">
    <location>
        <begin position="86"/>
        <end position="211"/>
    </location>
</feature>
<feature type="region of interest" description="Disordered" evidence="6">
    <location>
        <begin position="218"/>
        <end position="240"/>
    </location>
</feature>
<dbReference type="Pfam" id="PF09335">
    <property type="entry name" value="VTT_dom"/>
    <property type="match status" value="1"/>
</dbReference>
<evidence type="ECO:0000256" key="2">
    <source>
        <dbReference type="ARBA" id="ARBA00022475"/>
    </source>
</evidence>
<evidence type="ECO:0000256" key="6">
    <source>
        <dbReference type="SAM" id="MobiDB-lite"/>
    </source>
</evidence>
<reference evidence="9" key="1">
    <citation type="submission" date="2021-01" db="EMBL/GenBank/DDBJ databases">
        <authorList>
            <person name="Corre E."/>
            <person name="Pelletier E."/>
            <person name="Niang G."/>
            <person name="Scheremetjew M."/>
            <person name="Finn R."/>
            <person name="Kale V."/>
            <person name="Holt S."/>
            <person name="Cochrane G."/>
            <person name="Meng A."/>
            <person name="Brown T."/>
            <person name="Cohen L."/>
        </authorList>
    </citation>
    <scope>NUCLEOTIDE SEQUENCE</scope>
    <source>
        <strain evidence="9">CCMP1661</strain>
    </source>
</reference>
<dbReference type="PANTHER" id="PTHR12677">
    <property type="entry name" value="GOLGI APPARATUS MEMBRANE PROTEIN TVP38-RELATED"/>
    <property type="match status" value="1"/>
</dbReference>
<evidence type="ECO:0000256" key="4">
    <source>
        <dbReference type="ARBA" id="ARBA00022989"/>
    </source>
</evidence>
<proteinExistence type="predicted"/>
<evidence type="ECO:0000256" key="5">
    <source>
        <dbReference type="ARBA" id="ARBA00023136"/>
    </source>
</evidence>
<comment type="subcellular location">
    <subcellularLocation>
        <location evidence="1">Cell membrane</location>
        <topology evidence="1">Multi-pass membrane protein</topology>
    </subcellularLocation>
</comment>
<keyword evidence="4 7" id="KW-1133">Transmembrane helix</keyword>
<dbReference type="EMBL" id="HBHR01024073">
    <property type="protein sequence ID" value="CAD9875526.1"/>
    <property type="molecule type" value="Transcribed_RNA"/>
</dbReference>
<dbReference type="PANTHER" id="PTHR12677:SF59">
    <property type="entry name" value="GOLGI APPARATUS MEMBRANE PROTEIN TVP38-RELATED"/>
    <property type="match status" value="1"/>
</dbReference>
<keyword evidence="3 7" id="KW-0812">Transmembrane</keyword>
<dbReference type="AlphaFoldDB" id="A0A7S2Y1P9"/>
<organism evidence="9">
    <name type="scientific">Fibrocapsa japonica</name>
    <dbReference type="NCBI Taxonomy" id="94617"/>
    <lineage>
        <taxon>Eukaryota</taxon>
        <taxon>Sar</taxon>
        <taxon>Stramenopiles</taxon>
        <taxon>Ochrophyta</taxon>
        <taxon>Raphidophyceae</taxon>
        <taxon>Chattonellales</taxon>
        <taxon>Chattonellaceae</taxon>
        <taxon>Fibrocapsa</taxon>
    </lineage>
</organism>
<evidence type="ECO:0000256" key="1">
    <source>
        <dbReference type="ARBA" id="ARBA00004651"/>
    </source>
</evidence>
<evidence type="ECO:0000259" key="8">
    <source>
        <dbReference type="Pfam" id="PF09335"/>
    </source>
</evidence>
<evidence type="ECO:0000256" key="3">
    <source>
        <dbReference type="ARBA" id="ARBA00022692"/>
    </source>
</evidence>